<organism evidence="1 2">
    <name type="scientific">Dankookia rubra</name>
    <dbReference type="NCBI Taxonomy" id="1442381"/>
    <lineage>
        <taxon>Bacteria</taxon>
        <taxon>Pseudomonadati</taxon>
        <taxon>Pseudomonadota</taxon>
        <taxon>Alphaproteobacteria</taxon>
        <taxon>Acetobacterales</taxon>
        <taxon>Roseomonadaceae</taxon>
        <taxon>Dankookia</taxon>
    </lineage>
</organism>
<proteinExistence type="predicted"/>
<keyword evidence="2" id="KW-1185">Reference proteome</keyword>
<dbReference type="Proteomes" id="UP000295096">
    <property type="component" value="Unassembled WGS sequence"/>
</dbReference>
<reference evidence="1 2" key="1">
    <citation type="journal article" date="2016" name="J. Microbiol.">
        <title>Dankookia rubra gen. nov., sp. nov., an alphaproteobacterium isolated from sediment of a shallow stream.</title>
        <authorList>
            <person name="Kim W.H."/>
            <person name="Kim D.H."/>
            <person name="Kang K."/>
            <person name="Ahn T.Y."/>
        </authorList>
    </citation>
    <scope>NUCLEOTIDE SEQUENCE [LARGE SCALE GENOMIC DNA]</scope>
    <source>
        <strain evidence="1 2">JCM30602</strain>
    </source>
</reference>
<dbReference type="AlphaFoldDB" id="A0A4R5Q5J4"/>
<accession>A0A4R5Q5J4</accession>
<dbReference type="EMBL" id="SMSJ01000148">
    <property type="protein sequence ID" value="TDH58160.1"/>
    <property type="molecule type" value="Genomic_DNA"/>
</dbReference>
<name>A0A4R5Q5J4_9PROT</name>
<comment type="caution">
    <text evidence="1">The sequence shown here is derived from an EMBL/GenBank/DDBJ whole genome shotgun (WGS) entry which is preliminary data.</text>
</comment>
<gene>
    <name evidence="1" type="ORF">E2C06_34055</name>
</gene>
<dbReference type="OrthoDB" id="7288903at2"/>
<sequence length="92" mass="10124">MPADFLADDFEAIARAMRRETSLSPVVLHFWGMRALLSSVHESIEAAVAEAYRLAASDIGTPLRITTPEGTMLMDDRALAEAVVRHGERMPI</sequence>
<dbReference type="RefSeq" id="WP_133292995.1">
    <property type="nucleotide sequence ID" value="NZ_SMSJ01000148.1"/>
</dbReference>
<evidence type="ECO:0000313" key="2">
    <source>
        <dbReference type="Proteomes" id="UP000295096"/>
    </source>
</evidence>
<evidence type="ECO:0000313" key="1">
    <source>
        <dbReference type="EMBL" id="TDH58160.1"/>
    </source>
</evidence>
<protein>
    <submittedName>
        <fullName evidence="1">Uncharacterized protein</fullName>
    </submittedName>
</protein>